<evidence type="ECO:0000259" key="10">
    <source>
        <dbReference type="PROSITE" id="PS50846"/>
    </source>
</evidence>
<dbReference type="GO" id="GO:0005737">
    <property type="term" value="C:cytoplasm"/>
    <property type="evidence" value="ECO:0007669"/>
    <property type="project" value="UniProtKB-SubCell"/>
</dbReference>
<keyword evidence="6" id="KW-0479">Metal-binding</keyword>
<dbReference type="SUPFAM" id="SSF55008">
    <property type="entry name" value="HMA, heavy metal-associated domain"/>
    <property type="match status" value="1"/>
</dbReference>
<dbReference type="OrthoDB" id="666972at2759"/>
<comment type="subcellular location">
    <subcellularLocation>
        <location evidence="2">Cytoplasm</location>
    </subcellularLocation>
</comment>
<accession>A0A7H9HTV0</accession>
<dbReference type="InterPro" id="IPR006121">
    <property type="entry name" value="HMA_dom"/>
</dbReference>
<evidence type="ECO:0000256" key="6">
    <source>
        <dbReference type="ARBA" id="ARBA00022723"/>
    </source>
</evidence>
<organism evidence="11 12">
    <name type="scientific">Torulaspora globosa</name>
    <dbReference type="NCBI Taxonomy" id="48254"/>
    <lineage>
        <taxon>Eukaryota</taxon>
        <taxon>Fungi</taxon>
        <taxon>Dikarya</taxon>
        <taxon>Ascomycota</taxon>
        <taxon>Saccharomycotina</taxon>
        <taxon>Saccharomycetes</taxon>
        <taxon>Saccharomycetales</taxon>
        <taxon>Saccharomycetaceae</taxon>
        <taxon>Torulaspora</taxon>
    </lineage>
</organism>
<keyword evidence="8" id="KW-1015">Disulfide bond</keyword>
<keyword evidence="5" id="KW-0963">Cytoplasm</keyword>
<sequence>MSNDSFEATYAVKMHCNDCADQIKQCLRGVPGIENLNFDLQKQIMSVKGSVAPSSIVTALTKCGRDAIIRGTGQPNSSAVSVLETQNFVKGDTPVRGLVRMVQVSDNNTFFDITVNGVANACHYSASVREYGDVSQGSSSTGPVWHQFDTPIDCREPSDLGRSLFSGRAFLRAPCNVSEMIGRSFVLTAPRSASADADLCGVIARSAGVWENDKQVCACSGKTVWQERKDALHANIR</sequence>
<keyword evidence="9" id="KW-0143">Chaperone</keyword>
<dbReference type="GO" id="GO:0005507">
    <property type="term" value="F:copper ion binding"/>
    <property type="evidence" value="ECO:0007669"/>
    <property type="project" value="InterPro"/>
</dbReference>
<evidence type="ECO:0000313" key="12">
    <source>
        <dbReference type="Proteomes" id="UP000510647"/>
    </source>
</evidence>
<dbReference type="InterPro" id="IPR036163">
    <property type="entry name" value="HMA_dom_sf"/>
</dbReference>
<comment type="cofactor">
    <cofactor evidence="1">
        <name>Cu(2+)</name>
        <dbReference type="ChEBI" id="CHEBI:29036"/>
    </cofactor>
</comment>
<dbReference type="AlphaFoldDB" id="A0A7H9HTV0"/>
<dbReference type="PANTHER" id="PTHR10003">
    <property type="entry name" value="SUPEROXIDE DISMUTASE CU-ZN -RELATED"/>
    <property type="match status" value="1"/>
</dbReference>
<dbReference type="InterPro" id="IPR024134">
    <property type="entry name" value="SOD_Cu/Zn_/chaperone"/>
</dbReference>
<evidence type="ECO:0000256" key="5">
    <source>
        <dbReference type="ARBA" id="ARBA00022490"/>
    </source>
</evidence>
<feature type="domain" description="HMA" evidence="10">
    <location>
        <begin position="5"/>
        <end position="68"/>
    </location>
</feature>
<reference evidence="11 12" key="1">
    <citation type="submission" date="2020-06" db="EMBL/GenBank/DDBJ databases">
        <title>The yeast mating-type switching endonuclease HO is a domesticated member of an unorthodox homing genetic element family.</title>
        <authorList>
            <person name="Coughlan A.Y."/>
            <person name="Lombardi L."/>
            <person name="Braun-Galleani S."/>
            <person name="Martos A.R."/>
            <person name="Galeote V."/>
            <person name="Bigey F."/>
            <person name="Dequin S."/>
            <person name="Byrne K.P."/>
            <person name="Wolfe K.H."/>
        </authorList>
    </citation>
    <scope>NUCLEOTIDE SEQUENCE [LARGE SCALE GENOMIC DNA]</scope>
    <source>
        <strain evidence="11 12">CBS2947</strain>
    </source>
</reference>
<dbReference type="SUPFAM" id="SSF49329">
    <property type="entry name" value="Cu,Zn superoxide dismutase-like"/>
    <property type="match status" value="1"/>
</dbReference>
<dbReference type="Gene3D" id="2.60.40.200">
    <property type="entry name" value="Superoxide dismutase, copper/zinc binding domain"/>
    <property type="match status" value="1"/>
</dbReference>
<evidence type="ECO:0000313" key="11">
    <source>
        <dbReference type="EMBL" id="QLQ80147.1"/>
    </source>
</evidence>
<evidence type="ECO:0000256" key="2">
    <source>
        <dbReference type="ARBA" id="ARBA00004496"/>
    </source>
</evidence>
<gene>
    <name evidence="11" type="ORF">HG537_0D01480</name>
</gene>
<evidence type="ECO:0000256" key="7">
    <source>
        <dbReference type="ARBA" id="ARBA00023008"/>
    </source>
</evidence>
<keyword evidence="12" id="KW-1185">Reference proteome</keyword>
<dbReference type="PROSITE" id="PS50846">
    <property type="entry name" value="HMA_2"/>
    <property type="match status" value="1"/>
</dbReference>
<evidence type="ECO:0000256" key="4">
    <source>
        <dbReference type="ARBA" id="ARBA00016103"/>
    </source>
</evidence>
<dbReference type="Gene3D" id="3.30.70.100">
    <property type="match status" value="1"/>
</dbReference>
<proteinExistence type="inferred from homology"/>
<dbReference type="InterPro" id="IPR036423">
    <property type="entry name" value="SOD-like_Cu/Zn_dom_sf"/>
</dbReference>
<protein>
    <recommendedName>
        <fullName evidence="4">Superoxide dismutase 1 copper chaperone</fullName>
    </recommendedName>
</protein>
<name>A0A7H9HTV0_9SACH</name>
<dbReference type="GO" id="GO:0006801">
    <property type="term" value="P:superoxide metabolic process"/>
    <property type="evidence" value="ECO:0007669"/>
    <property type="project" value="InterPro"/>
</dbReference>
<evidence type="ECO:0000256" key="1">
    <source>
        <dbReference type="ARBA" id="ARBA00001973"/>
    </source>
</evidence>
<dbReference type="CDD" id="cd00371">
    <property type="entry name" value="HMA"/>
    <property type="match status" value="1"/>
</dbReference>
<keyword evidence="7" id="KW-0186">Copper</keyword>
<evidence type="ECO:0000256" key="8">
    <source>
        <dbReference type="ARBA" id="ARBA00023157"/>
    </source>
</evidence>
<evidence type="ECO:0000256" key="9">
    <source>
        <dbReference type="ARBA" id="ARBA00023186"/>
    </source>
</evidence>
<dbReference type="Proteomes" id="UP000510647">
    <property type="component" value="Chromosome 4"/>
</dbReference>
<dbReference type="Pfam" id="PF00403">
    <property type="entry name" value="HMA"/>
    <property type="match status" value="1"/>
</dbReference>
<dbReference type="FunFam" id="3.30.70.100:FF:000038">
    <property type="entry name" value="Superoxide dismutase 1 copper chaperone"/>
    <property type="match status" value="1"/>
</dbReference>
<dbReference type="EMBL" id="CP059270">
    <property type="protein sequence ID" value="QLQ80147.1"/>
    <property type="molecule type" value="Genomic_DNA"/>
</dbReference>
<evidence type="ECO:0000256" key="3">
    <source>
        <dbReference type="ARBA" id="ARBA00010636"/>
    </source>
</evidence>
<comment type="similarity">
    <text evidence="3">Belongs to the CCS1 family.</text>
</comment>